<dbReference type="SUPFAM" id="SSF52540">
    <property type="entry name" value="P-loop containing nucleoside triphosphate hydrolases"/>
    <property type="match status" value="1"/>
</dbReference>
<dbReference type="STRING" id="298386.PBPRB0631"/>
<dbReference type="HOGENOM" id="CLU_018678_1_1_6"/>
<dbReference type="eggNOG" id="COG0714">
    <property type="taxonomic scope" value="Bacteria"/>
</dbReference>
<accession>Q6LJM6</accession>
<keyword evidence="1" id="KW-0175">Coiled coil</keyword>
<feature type="domain" description="ATPase RavA-like AAA lid" evidence="2">
    <location>
        <begin position="174"/>
        <end position="246"/>
    </location>
</feature>
<keyword evidence="5" id="KW-1185">Reference proteome</keyword>
<proteinExistence type="predicted"/>
<organism evidence="4 5">
    <name type="scientific">Photobacterium profundum (strain SS9)</name>
    <dbReference type="NCBI Taxonomy" id="298386"/>
    <lineage>
        <taxon>Bacteria</taxon>
        <taxon>Pseudomonadati</taxon>
        <taxon>Pseudomonadota</taxon>
        <taxon>Gammaproteobacteria</taxon>
        <taxon>Vibrionales</taxon>
        <taxon>Vibrionaceae</taxon>
        <taxon>Photobacterium</taxon>
    </lineage>
</organism>
<evidence type="ECO:0000256" key="1">
    <source>
        <dbReference type="SAM" id="Coils"/>
    </source>
</evidence>
<dbReference type="Pfam" id="PF20030">
    <property type="entry name" value="bpMoxR"/>
    <property type="match status" value="1"/>
</dbReference>
<dbReference type="Proteomes" id="UP000000593">
    <property type="component" value="Chromosome 2"/>
</dbReference>
<protein>
    <recommendedName>
        <fullName evidence="6">MoxR-like ATPase</fullName>
    </recommendedName>
</protein>
<reference evidence="5" key="1">
    <citation type="journal article" date="2005" name="Science">
        <title>Life at depth: Photobacterium profundum genome sequence and expression analysis.</title>
        <authorList>
            <person name="Vezzi A."/>
            <person name="Campanaro S."/>
            <person name="D'Angelo M."/>
            <person name="Simonato F."/>
            <person name="Vitulo N."/>
            <person name="Lauro F.M."/>
            <person name="Cestaro A."/>
            <person name="Malacrida G."/>
            <person name="Simionati B."/>
            <person name="Cannata N."/>
            <person name="Romualdi C."/>
            <person name="Bartlett D.H."/>
            <person name="Valle G."/>
        </authorList>
    </citation>
    <scope>NUCLEOTIDE SEQUENCE [LARGE SCALE GENOMIC DNA]</scope>
    <source>
        <strain evidence="5">ATCC BAA-1253 / SS9</strain>
    </source>
</reference>
<dbReference type="InterPro" id="IPR027417">
    <property type="entry name" value="P-loop_NTPase"/>
</dbReference>
<name>Q6LJM6_PHOPR</name>
<feature type="coiled-coil region" evidence="1">
    <location>
        <begin position="395"/>
        <end position="422"/>
    </location>
</feature>
<dbReference type="InterPro" id="IPR050513">
    <property type="entry name" value="RavA_ATPases"/>
</dbReference>
<dbReference type="InterPro" id="IPR041538">
    <property type="entry name" value="RavA-like_AAA_lid"/>
</dbReference>
<sequence>MISRRIRCAFKEASYFECLMNKFSTPEEVVGPVSIKALKNDQYTRKTQGYLPTANFAFLDEIWKSSPAILNTLLTLVNEKTFKNGDVVEQAPLKALIAASNETPPSGQGLEALYDRFSVRLNVPPLELKDNFEALLQHKPTVADIDIDEALKVGAEEWQKWQSGIHDVVLSEETLIIINIVRSALAEQSIENNIYVSDRRWQRAAMLIKASAFFSDRGVTNHTDALLLRHCLWTTKDNREDVGKIVDKAVRDCGFDTGLDIAELDKEKEALDKEIHDEMYFTKDVYKIVRLNDGKEYFRTNANFIHKNSNYYNDYNEEFLIHILQSKLKSKEKFHPVDEQGNEVSNITCSFDGQGSCTISLNNYNYKDISFTPEVSFHKGDKKDNINQRLISALNKSTIELKAKLEENLETVESKLAEYQLSLHTAFVPPAIRDTAIAGIHKQIEEIQIRIEDCNRLSALCEE</sequence>
<feature type="domain" description="MoxR" evidence="3">
    <location>
        <begin position="10"/>
        <end position="144"/>
    </location>
</feature>
<dbReference type="PANTHER" id="PTHR32204">
    <property type="entry name" value="ATPASE RAVA"/>
    <property type="match status" value="1"/>
</dbReference>
<dbReference type="InterPro" id="IPR045427">
    <property type="entry name" value="MoxR"/>
</dbReference>
<dbReference type="Gene3D" id="3.40.50.300">
    <property type="entry name" value="P-loop containing nucleotide triphosphate hydrolases"/>
    <property type="match status" value="1"/>
</dbReference>
<evidence type="ECO:0008006" key="6">
    <source>
        <dbReference type="Google" id="ProtNLM"/>
    </source>
</evidence>
<dbReference type="PANTHER" id="PTHR32204:SF0">
    <property type="entry name" value="ATPASE RAVA"/>
    <property type="match status" value="1"/>
</dbReference>
<evidence type="ECO:0000259" key="3">
    <source>
        <dbReference type="Pfam" id="PF20030"/>
    </source>
</evidence>
<evidence type="ECO:0000313" key="5">
    <source>
        <dbReference type="Proteomes" id="UP000000593"/>
    </source>
</evidence>
<dbReference type="EMBL" id="CR378677">
    <property type="protein sequence ID" value="CAG22504.1"/>
    <property type="molecule type" value="Genomic_DNA"/>
</dbReference>
<dbReference type="AlphaFoldDB" id="Q6LJM6"/>
<dbReference type="Pfam" id="PF17868">
    <property type="entry name" value="AAA_lid_8"/>
    <property type="match status" value="1"/>
</dbReference>
<dbReference type="KEGG" id="ppr:PBPRB0631"/>
<gene>
    <name evidence="4" type="primary">VV20055</name>
    <name evidence="4" type="ordered locus">PBPRB0631</name>
</gene>
<evidence type="ECO:0000259" key="2">
    <source>
        <dbReference type="Pfam" id="PF17868"/>
    </source>
</evidence>
<evidence type="ECO:0000313" key="4">
    <source>
        <dbReference type="EMBL" id="CAG22504.1"/>
    </source>
</evidence>